<dbReference type="GO" id="GO:0008270">
    <property type="term" value="F:zinc ion binding"/>
    <property type="evidence" value="ECO:0007669"/>
    <property type="project" value="UniProtKB-KW"/>
</dbReference>
<keyword evidence="1" id="KW-0479">Metal-binding</keyword>
<evidence type="ECO:0000313" key="7">
    <source>
        <dbReference type="Proteomes" id="UP000285405"/>
    </source>
</evidence>
<sequence>MEHILRCNTLKCRQELGDQALVTTCSHCFCVECASQFQLLSRQNGQYPACPACQMHLSNPDDAVLATLNPTEDYKTSVLSGLSPNTIIECAGRALSFWAYQTTQEM</sequence>
<dbReference type="Proteomes" id="UP000285405">
    <property type="component" value="Unassembled WGS sequence"/>
</dbReference>
<evidence type="ECO:0000313" key="6">
    <source>
        <dbReference type="EMBL" id="RKF81580.1"/>
    </source>
</evidence>
<dbReference type="EMBL" id="MCBR01002452">
    <property type="protein sequence ID" value="RKF81580.1"/>
    <property type="molecule type" value="Genomic_DNA"/>
</dbReference>
<dbReference type="PANTHER" id="PTHR14305:SF0">
    <property type="entry name" value="E3 UBIQUITIN-PROTEIN LIGASE CCNB1IP1"/>
    <property type="match status" value="1"/>
</dbReference>
<evidence type="ECO:0000259" key="5">
    <source>
        <dbReference type="PROSITE" id="PS50089"/>
    </source>
</evidence>
<reference evidence="6 7" key="1">
    <citation type="journal article" date="2018" name="BMC Genomics">
        <title>Comparative genome analyses reveal sequence features reflecting distinct modes of host-adaptation between dicot and monocot powdery mildew.</title>
        <authorList>
            <person name="Wu Y."/>
            <person name="Ma X."/>
            <person name="Pan Z."/>
            <person name="Kale S.D."/>
            <person name="Song Y."/>
            <person name="King H."/>
            <person name="Zhang Q."/>
            <person name="Presley C."/>
            <person name="Deng X."/>
            <person name="Wei C.I."/>
            <person name="Xiao S."/>
        </authorList>
    </citation>
    <scope>NUCLEOTIDE SEQUENCE [LARGE SCALE GENOMIC DNA]</scope>
    <source>
        <strain evidence="6">UCSC1</strain>
    </source>
</reference>
<dbReference type="SUPFAM" id="SSF57850">
    <property type="entry name" value="RING/U-box"/>
    <property type="match status" value="1"/>
</dbReference>
<dbReference type="PROSITE" id="PS00518">
    <property type="entry name" value="ZF_RING_1"/>
    <property type="match status" value="1"/>
</dbReference>
<dbReference type="PROSITE" id="PS50089">
    <property type="entry name" value="ZF_RING_2"/>
    <property type="match status" value="1"/>
</dbReference>
<gene>
    <name evidence="6" type="ORF">GcC1_024027</name>
</gene>
<keyword evidence="2 4" id="KW-0863">Zinc-finger</keyword>
<keyword evidence="3" id="KW-0862">Zinc</keyword>
<dbReference type="PANTHER" id="PTHR14305">
    <property type="entry name" value="E3 UBIQUITIN-PROTEIN LIGASE CCNB1IP1"/>
    <property type="match status" value="1"/>
</dbReference>
<accession>A0A420J466</accession>
<dbReference type="InterPro" id="IPR001841">
    <property type="entry name" value="Znf_RING"/>
</dbReference>
<comment type="caution">
    <text evidence="6">The sequence shown here is derived from an EMBL/GenBank/DDBJ whole genome shotgun (WGS) entry which is preliminary data.</text>
</comment>
<proteinExistence type="predicted"/>
<dbReference type="InterPro" id="IPR013083">
    <property type="entry name" value="Znf_RING/FYVE/PHD"/>
</dbReference>
<evidence type="ECO:0000256" key="3">
    <source>
        <dbReference type="ARBA" id="ARBA00022833"/>
    </source>
</evidence>
<evidence type="ECO:0000256" key="2">
    <source>
        <dbReference type="ARBA" id="ARBA00022771"/>
    </source>
</evidence>
<evidence type="ECO:0000256" key="4">
    <source>
        <dbReference type="PROSITE-ProRule" id="PRU00175"/>
    </source>
</evidence>
<dbReference type="Gene3D" id="3.30.40.10">
    <property type="entry name" value="Zinc/RING finger domain, C3HC4 (zinc finger)"/>
    <property type="match status" value="1"/>
</dbReference>
<dbReference type="GO" id="GO:0007131">
    <property type="term" value="P:reciprocal meiotic recombination"/>
    <property type="evidence" value="ECO:0007669"/>
    <property type="project" value="InterPro"/>
</dbReference>
<dbReference type="InterPro" id="IPR017907">
    <property type="entry name" value="Znf_RING_CS"/>
</dbReference>
<dbReference type="InterPro" id="IPR042448">
    <property type="entry name" value="CCNB1IP1"/>
</dbReference>
<dbReference type="OrthoDB" id="1708823at2759"/>
<dbReference type="GO" id="GO:0061630">
    <property type="term" value="F:ubiquitin protein ligase activity"/>
    <property type="evidence" value="ECO:0007669"/>
    <property type="project" value="InterPro"/>
</dbReference>
<dbReference type="Pfam" id="PF14634">
    <property type="entry name" value="zf-RING_5"/>
    <property type="match status" value="1"/>
</dbReference>
<organism evidence="6 7">
    <name type="scientific">Golovinomyces cichoracearum</name>
    <dbReference type="NCBI Taxonomy" id="62708"/>
    <lineage>
        <taxon>Eukaryota</taxon>
        <taxon>Fungi</taxon>
        <taxon>Dikarya</taxon>
        <taxon>Ascomycota</taxon>
        <taxon>Pezizomycotina</taxon>
        <taxon>Leotiomycetes</taxon>
        <taxon>Erysiphales</taxon>
        <taxon>Erysiphaceae</taxon>
        <taxon>Golovinomyces</taxon>
    </lineage>
</organism>
<dbReference type="GO" id="GO:0000795">
    <property type="term" value="C:synaptonemal complex"/>
    <property type="evidence" value="ECO:0007669"/>
    <property type="project" value="InterPro"/>
</dbReference>
<feature type="domain" description="RING-type" evidence="5">
    <location>
        <begin position="12"/>
        <end position="54"/>
    </location>
</feature>
<dbReference type="AlphaFoldDB" id="A0A420J466"/>
<evidence type="ECO:0000256" key="1">
    <source>
        <dbReference type="ARBA" id="ARBA00022723"/>
    </source>
</evidence>
<name>A0A420J466_9PEZI</name>
<protein>
    <submittedName>
        <fullName evidence="6">E3 ubiquitin-protein ligase CCNB1IP1</fullName>
    </submittedName>
</protein>